<protein>
    <submittedName>
        <fullName evidence="1">Uncharacterized protein</fullName>
    </submittedName>
</protein>
<reference evidence="1" key="1">
    <citation type="submission" date="2022-08" db="EMBL/GenBank/DDBJ databases">
        <title>Genome Sequence of Fusarium decemcellulare.</title>
        <authorList>
            <person name="Buettner E."/>
        </authorList>
    </citation>
    <scope>NUCLEOTIDE SEQUENCE</scope>
    <source>
        <strain evidence="1">Babe19</strain>
    </source>
</reference>
<accession>A0ACC1RTZ1</accession>
<organism evidence="1 2">
    <name type="scientific">Fusarium decemcellulare</name>
    <dbReference type="NCBI Taxonomy" id="57161"/>
    <lineage>
        <taxon>Eukaryota</taxon>
        <taxon>Fungi</taxon>
        <taxon>Dikarya</taxon>
        <taxon>Ascomycota</taxon>
        <taxon>Pezizomycotina</taxon>
        <taxon>Sordariomycetes</taxon>
        <taxon>Hypocreomycetidae</taxon>
        <taxon>Hypocreales</taxon>
        <taxon>Nectriaceae</taxon>
        <taxon>Fusarium</taxon>
        <taxon>Fusarium decemcellulare species complex</taxon>
    </lineage>
</organism>
<comment type="caution">
    <text evidence="1">The sequence shown here is derived from an EMBL/GenBank/DDBJ whole genome shotgun (WGS) entry which is preliminary data.</text>
</comment>
<evidence type="ECO:0000313" key="1">
    <source>
        <dbReference type="EMBL" id="KAJ3524262.1"/>
    </source>
</evidence>
<sequence>MIFDCGTCGRNFWAGWKARDQHCAATGHSPPAFECDTCSFYFDDEYDRREHMNMENHWSIDSPECALCYFRAPTASEVKQHEIGQHNYCAECSREFQSLHNIQQHLNSWRHRPSEVICPFCLKACGTATGSVHHLERGNCPRAPLNRDKLYQSIRARDPNHVISNKALEWHGEKSFNVDPKDAWNSTREAFECYLCHRLFGSLRSLKKHLESPKHQQNLYHCANRSCGREFTTLAALINHLESETCKFIRFQQMQSNIQHIVASNRIIAF</sequence>
<proteinExistence type="predicted"/>
<gene>
    <name evidence="1" type="ORF">NM208_g12125</name>
</gene>
<name>A0ACC1RTZ1_9HYPO</name>
<evidence type="ECO:0000313" key="2">
    <source>
        <dbReference type="Proteomes" id="UP001148629"/>
    </source>
</evidence>
<keyword evidence="2" id="KW-1185">Reference proteome</keyword>
<dbReference type="EMBL" id="JANRMS010002110">
    <property type="protein sequence ID" value="KAJ3524262.1"/>
    <property type="molecule type" value="Genomic_DNA"/>
</dbReference>
<dbReference type="Proteomes" id="UP001148629">
    <property type="component" value="Unassembled WGS sequence"/>
</dbReference>